<dbReference type="PANTHER" id="PTHR47331">
    <property type="entry name" value="PHD-TYPE DOMAIN-CONTAINING PROTEIN"/>
    <property type="match status" value="1"/>
</dbReference>
<gene>
    <name evidence="1" type="primary">AVEN_190690_1</name>
    <name evidence="1" type="ORF">TNCV_341161</name>
</gene>
<name>A0A8X6SLP3_TRICX</name>
<protein>
    <submittedName>
        <fullName evidence="1">DUF5641 domain-containing protein</fullName>
    </submittedName>
</protein>
<evidence type="ECO:0000313" key="1">
    <source>
        <dbReference type="EMBL" id="GFY16067.1"/>
    </source>
</evidence>
<sequence length="129" mass="14587">MLILLCEGENILNGRPLTYVSDAANDTTAITPVHFIQDIRGSEVHDLDIIDLKHRLKTVRYLQNVRDNLRKRFQKENVGELVRNQKLTSKGKEITAGEIVLIGSDNSKRLNCLWVVSSKCILAKTTSKQ</sequence>
<accession>A0A8X6SLP3</accession>
<comment type="caution">
    <text evidence="1">The sequence shown here is derived from an EMBL/GenBank/DDBJ whole genome shotgun (WGS) entry which is preliminary data.</text>
</comment>
<keyword evidence="2" id="KW-1185">Reference proteome</keyword>
<dbReference type="AlphaFoldDB" id="A0A8X6SLP3"/>
<dbReference type="Proteomes" id="UP000887159">
    <property type="component" value="Unassembled WGS sequence"/>
</dbReference>
<proteinExistence type="predicted"/>
<reference evidence="1" key="1">
    <citation type="submission" date="2020-08" db="EMBL/GenBank/DDBJ databases">
        <title>Multicomponent nature underlies the extraordinary mechanical properties of spider dragline silk.</title>
        <authorList>
            <person name="Kono N."/>
            <person name="Nakamura H."/>
            <person name="Mori M."/>
            <person name="Yoshida Y."/>
            <person name="Ohtoshi R."/>
            <person name="Malay A.D."/>
            <person name="Moran D.A.P."/>
            <person name="Tomita M."/>
            <person name="Numata K."/>
            <person name="Arakawa K."/>
        </authorList>
    </citation>
    <scope>NUCLEOTIDE SEQUENCE</scope>
</reference>
<organism evidence="1 2">
    <name type="scientific">Trichonephila clavipes</name>
    <name type="common">Golden silk orbweaver</name>
    <name type="synonym">Nephila clavipes</name>
    <dbReference type="NCBI Taxonomy" id="2585209"/>
    <lineage>
        <taxon>Eukaryota</taxon>
        <taxon>Metazoa</taxon>
        <taxon>Ecdysozoa</taxon>
        <taxon>Arthropoda</taxon>
        <taxon>Chelicerata</taxon>
        <taxon>Arachnida</taxon>
        <taxon>Araneae</taxon>
        <taxon>Araneomorphae</taxon>
        <taxon>Entelegynae</taxon>
        <taxon>Araneoidea</taxon>
        <taxon>Nephilidae</taxon>
        <taxon>Trichonephila</taxon>
    </lineage>
</organism>
<evidence type="ECO:0000313" key="2">
    <source>
        <dbReference type="Proteomes" id="UP000887159"/>
    </source>
</evidence>
<dbReference type="EMBL" id="BMAU01021336">
    <property type="protein sequence ID" value="GFY16067.1"/>
    <property type="molecule type" value="Genomic_DNA"/>
</dbReference>